<evidence type="ECO:0000259" key="4">
    <source>
        <dbReference type="Pfam" id="PF18878"/>
    </source>
</evidence>
<dbReference type="PANTHER" id="PTHR46766:SF1">
    <property type="entry name" value="GLUTAMINE-RICH PROTEIN 2"/>
    <property type="match status" value="1"/>
</dbReference>
<feature type="domain" description="PPE" evidence="3">
    <location>
        <begin position="6"/>
        <end position="166"/>
    </location>
</feature>
<feature type="region of interest" description="Disordered" evidence="2">
    <location>
        <begin position="391"/>
        <end position="434"/>
    </location>
</feature>
<proteinExistence type="inferred from homology"/>
<dbReference type="AlphaFoldDB" id="A0A1A3KWH0"/>
<dbReference type="RefSeq" id="WP_065138838.1">
    <property type="nucleotide sequence ID" value="NZ_LZLM01000032.1"/>
</dbReference>
<evidence type="ECO:0000256" key="2">
    <source>
        <dbReference type="SAM" id="MobiDB-lite"/>
    </source>
</evidence>
<accession>A0A1A3KWH0</accession>
<dbReference type="Pfam" id="PF18878">
    <property type="entry name" value="PPE-PPW"/>
    <property type="match status" value="1"/>
</dbReference>
<gene>
    <name evidence="5" type="ORF">A5640_04155</name>
</gene>
<reference evidence="5 6" key="1">
    <citation type="submission" date="2016-06" db="EMBL/GenBank/DDBJ databases">
        <authorList>
            <person name="Kjaerup R.B."/>
            <person name="Dalgaard T.S."/>
            <person name="Juul-Madsen H.R."/>
        </authorList>
    </citation>
    <scope>NUCLEOTIDE SEQUENCE [LARGE SCALE GENOMIC DNA]</scope>
    <source>
        <strain evidence="5 6">1276495.2</strain>
    </source>
</reference>
<organism evidence="5 6">
    <name type="scientific">Mycobacterium asiaticum</name>
    <dbReference type="NCBI Taxonomy" id="1790"/>
    <lineage>
        <taxon>Bacteria</taxon>
        <taxon>Bacillati</taxon>
        <taxon>Actinomycetota</taxon>
        <taxon>Actinomycetes</taxon>
        <taxon>Mycobacteriales</taxon>
        <taxon>Mycobacteriaceae</taxon>
        <taxon>Mycobacterium</taxon>
    </lineage>
</organism>
<evidence type="ECO:0000259" key="3">
    <source>
        <dbReference type="Pfam" id="PF00823"/>
    </source>
</evidence>
<name>A0A1A3KWH0_MYCAS</name>
<evidence type="ECO:0000256" key="1">
    <source>
        <dbReference type="ARBA" id="ARBA00010652"/>
    </source>
</evidence>
<dbReference type="InterPro" id="IPR043641">
    <property type="entry name" value="PPE-PPW_C"/>
</dbReference>
<feature type="compositionally biased region" description="Low complexity" evidence="2">
    <location>
        <begin position="408"/>
        <end position="419"/>
    </location>
</feature>
<feature type="region of interest" description="Disordered" evidence="2">
    <location>
        <begin position="329"/>
        <end position="371"/>
    </location>
</feature>
<dbReference type="PANTHER" id="PTHR46766">
    <property type="entry name" value="GLUTAMINE-RICH PROTEIN 2"/>
    <property type="match status" value="1"/>
</dbReference>
<dbReference type="SUPFAM" id="SSF140459">
    <property type="entry name" value="PE/PPE dimer-like"/>
    <property type="match status" value="1"/>
</dbReference>
<sequence>MTAPLWLALPPEVPSALLSSGPGPESLLAAAQAWSSLSATYTEAADELTELLGAVQGAWDGPTAEAYVTAHAPYLAWLLNTAAKSAEAAATHTTAASAYTAALAAMPTLAELAANHAVHAALVATNFFGINTIPIALNEADYVRMWLQAAETMTTYQAAAETAVAAEPVTTPAPKIVAQHGDTAQQAAAPTTWQDQLAAVIQQYTSKFAWPVSKDLNPGGWPIPAVPFANGLSAALGQIPGISPVLATALAWATFHTLMIFWPFGQQAVSLAVSLAPVFVVASGLGAVGVGGTIGVGAAGIAIPLSVATPLATAAAPAAGVPVPPTAGVAPTSVSHAAPSTAAPSAVTTTGAGPTGGGPAGFGPTLTDPTGATAGVSDSLYAVGLSELSARSSASNRARRQAPEPAPDDAAAPVPAPGAADDRIRRRRHRGATLKDRGNRYEYLDAAAPAAPSVAGAGPLGFASAATISGAAPAAGLVTLADDRTLPMLPNTWDGGA</sequence>
<evidence type="ECO:0000313" key="5">
    <source>
        <dbReference type="EMBL" id="OBJ88723.1"/>
    </source>
</evidence>
<comment type="similarity">
    <text evidence="1">Belongs to the mycobacterial PPE family.</text>
</comment>
<feature type="compositionally biased region" description="Low complexity" evidence="2">
    <location>
        <begin position="329"/>
        <end position="352"/>
    </location>
</feature>
<comment type="caution">
    <text evidence="5">The sequence shown here is derived from an EMBL/GenBank/DDBJ whole genome shotgun (WGS) entry which is preliminary data.</text>
</comment>
<protein>
    <recommendedName>
        <fullName evidence="7">PPE family domain-containing protein</fullName>
    </recommendedName>
</protein>
<dbReference type="GO" id="GO:0052572">
    <property type="term" value="P:response to host immune response"/>
    <property type="evidence" value="ECO:0007669"/>
    <property type="project" value="TreeGrafter"/>
</dbReference>
<dbReference type="Gene3D" id="1.20.1260.20">
    <property type="entry name" value="PPE superfamily"/>
    <property type="match status" value="1"/>
</dbReference>
<dbReference type="Pfam" id="PF00823">
    <property type="entry name" value="PPE"/>
    <property type="match status" value="1"/>
</dbReference>
<dbReference type="InterPro" id="IPR000030">
    <property type="entry name" value="PPE_dom"/>
</dbReference>
<dbReference type="Proteomes" id="UP000093925">
    <property type="component" value="Unassembled WGS sequence"/>
</dbReference>
<feature type="domain" description="PPE-PPW subfamily C-terminal" evidence="4">
    <location>
        <begin position="454"/>
        <end position="493"/>
    </location>
</feature>
<evidence type="ECO:0008006" key="7">
    <source>
        <dbReference type="Google" id="ProtNLM"/>
    </source>
</evidence>
<dbReference type="EMBL" id="LZLM01000032">
    <property type="protein sequence ID" value="OBJ88723.1"/>
    <property type="molecule type" value="Genomic_DNA"/>
</dbReference>
<evidence type="ECO:0000313" key="6">
    <source>
        <dbReference type="Proteomes" id="UP000093925"/>
    </source>
</evidence>
<dbReference type="InterPro" id="IPR038332">
    <property type="entry name" value="PPE_sf"/>
</dbReference>